<dbReference type="OrthoDB" id="9978477at2"/>
<evidence type="ECO:0000313" key="2">
    <source>
        <dbReference type="EMBL" id="ACJ28069.1"/>
    </source>
</evidence>
<dbReference type="AlphaFoldDB" id="B8CJH2"/>
<dbReference type="KEGG" id="swp:swp_1277"/>
<keyword evidence="3" id="KW-1185">Reference proteome</keyword>
<name>B8CJH2_SHEPW</name>
<proteinExistence type="predicted"/>
<evidence type="ECO:0000256" key="1">
    <source>
        <dbReference type="SAM" id="MobiDB-lite"/>
    </source>
</evidence>
<feature type="compositionally biased region" description="Basic and acidic residues" evidence="1">
    <location>
        <begin position="50"/>
        <end position="61"/>
    </location>
</feature>
<dbReference type="HOGENOM" id="CLU_2920214_0_0_6"/>
<gene>
    <name evidence="2" type="ordered locus">swp_1277</name>
</gene>
<feature type="region of interest" description="Disordered" evidence="1">
    <location>
        <begin position="15"/>
        <end position="61"/>
    </location>
</feature>
<reference evidence="2 3" key="1">
    <citation type="journal article" date="2008" name="PLoS ONE">
        <title>Environmental adaptation: genomic analysis of the piezotolerant and psychrotolerant deep-sea iron reducing bacterium Shewanella piezotolerans WP3.</title>
        <authorList>
            <person name="Wang F."/>
            <person name="Wang J."/>
            <person name="Jian H."/>
            <person name="Zhang B."/>
            <person name="Li S."/>
            <person name="Wang F."/>
            <person name="Zeng X."/>
            <person name="Gao L."/>
            <person name="Bartlett D.H."/>
            <person name="Yu J."/>
            <person name="Hu S."/>
            <person name="Xiao X."/>
        </authorList>
    </citation>
    <scope>NUCLEOTIDE SEQUENCE [LARGE SCALE GENOMIC DNA]</scope>
    <source>
        <strain evidence="3">WP3 / JCM 13877</strain>
    </source>
</reference>
<feature type="compositionally biased region" description="Basic and acidic residues" evidence="1">
    <location>
        <begin position="15"/>
        <end position="27"/>
    </location>
</feature>
<dbReference type="EMBL" id="CP000472">
    <property type="protein sequence ID" value="ACJ28069.1"/>
    <property type="molecule type" value="Genomic_DNA"/>
</dbReference>
<evidence type="ECO:0000313" key="3">
    <source>
        <dbReference type="Proteomes" id="UP000000753"/>
    </source>
</evidence>
<organism evidence="2 3">
    <name type="scientific">Shewanella piezotolerans (strain WP3 / JCM 13877)</name>
    <dbReference type="NCBI Taxonomy" id="225849"/>
    <lineage>
        <taxon>Bacteria</taxon>
        <taxon>Pseudomonadati</taxon>
        <taxon>Pseudomonadota</taxon>
        <taxon>Gammaproteobacteria</taxon>
        <taxon>Alteromonadales</taxon>
        <taxon>Shewanellaceae</taxon>
        <taxon>Shewanella</taxon>
    </lineage>
</organism>
<dbReference type="RefSeq" id="WP_020911447.1">
    <property type="nucleotide sequence ID" value="NC_011566.1"/>
</dbReference>
<accession>B8CJH2</accession>
<sequence>MRNTYEFDQQAEWHNDFDDSFNDDSKSKRLKQRKKEQRSNNKRSPIEAFSEEHFISESRRR</sequence>
<dbReference type="Proteomes" id="UP000000753">
    <property type="component" value="Chromosome"/>
</dbReference>
<protein>
    <submittedName>
        <fullName evidence="2">Uncharacterized protein</fullName>
    </submittedName>
</protein>